<organism evidence="2 3">
    <name type="scientific">Neofusicoccum ribis</name>
    <dbReference type="NCBI Taxonomy" id="45134"/>
    <lineage>
        <taxon>Eukaryota</taxon>
        <taxon>Fungi</taxon>
        <taxon>Dikarya</taxon>
        <taxon>Ascomycota</taxon>
        <taxon>Pezizomycotina</taxon>
        <taxon>Dothideomycetes</taxon>
        <taxon>Dothideomycetes incertae sedis</taxon>
        <taxon>Botryosphaeriales</taxon>
        <taxon>Botryosphaeriaceae</taxon>
        <taxon>Neofusicoccum</taxon>
    </lineage>
</organism>
<evidence type="ECO:0000256" key="1">
    <source>
        <dbReference type="SAM" id="MobiDB-lite"/>
    </source>
</evidence>
<feature type="compositionally biased region" description="Basic and acidic residues" evidence="1">
    <location>
        <begin position="133"/>
        <end position="154"/>
    </location>
</feature>
<dbReference type="EMBL" id="JAJVDC020000077">
    <property type="protein sequence ID" value="KAL1626884.1"/>
    <property type="molecule type" value="Genomic_DNA"/>
</dbReference>
<comment type="caution">
    <text evidence="2">The sequence shown here is derived from an EMBL/GenBank/DDBJ whole genome shotgun (WGS) entry which is preliminary data.</text>
</comment>
<name>A0ABR3SQB5_9PEZI</name>
<keyword evidence="3" id="KW-1185">Reference proteome</keyword>
<accession>A0ABR3SQB5</accession>
<evidence type="ECO:0000313" key="3">
    <source>
        <dbReference type="Proteomes" id="UP001521116"/>
    </source>
</evidence>
<sequence length="348" mass="39831">MADSRIRGNSGSDATLVGSDEDEEAAVLCMKALGLLHDLWDFGQAPDLEWFWFEYLDLSVSRDEDGNVDIQFWWELAWILEQELGVEAAGPRGNDSSQSFSRKDNDPEVEQQLPNQDRPRSGSGDRYAEQQVPDERQAEPRELPYDAEHIPRLGNDFRETEDADEDMEDVPQWLILFLLADQNSRGGTMGRLRGGAGDDGKVEVSETEELWKLAKYYAEYHAKHFRDSSYHDGKSVELLAAWWMVLRRLEKKLERYKCIWSRAVANVGAGHMNKMMSDIIGQMVFKAKREISTEDNSREVERLRKDLEGYADVASPASSTSALVRDQSEADFDMLDWWVLLYVFGDRA</sequence>
<reference evidence="2 3" key="1">
    <citation type="submission" date="2024-02" db="EMBL/GenBank/DDBJ databases">
        <title>De novo assembly and annotation of 12 fungi associated with fruit tree decline syndrome in Ontario, Canada.</title>
        <authorList>
            <person name="Sulman M."/>
            <person name="Ellouze W."/>
            <person name="Ilyukhin E."/>
        </authorList>
    </citation>
    <scope>NUCLEOTIDE SEQUENCE [LARGE SCALE GENOMIC DNA]</scope>
    <source>
        <strain evidence="2 3">M1-105</strain>
    </source>
</reference>
<gene>
    <name evidence="2" type="ORF">SLS56_006612</name>
</gene>
<evidence type="ECO:0000313" key="2">
    <source>
        <dbReference type="EMBL" id="KAL1626884.1"/>
    </source>
</evidence>
<proteinExistence type="predicted"/>
<protein>
    <submittedName>
        <fullName evidence="2">Uncharacterized protein</fullName>
    </submittedName>
</protein>
<dbReference type="Proteomes" id="UP001521116">
    <property type="component" value="Unassembled WGS sequence"/>
</dbReference>
<feature type="region of interest" description="Disordered" evidence="1">
    <location>
        <begin position="89"/>
        <end position="154"/>
    </location>
</feature>